<dbReference type="InterPro" id="IPR047499">
    <property type="entry name" value="DD_AK7"/>
</dbReference>
<feature type="coiled-coil region" evidence="4">
    <location>
        <begin position="457"/>
        <end position="484"/>
    </location>
</feature>
<dbReference type="CDD" id="cd22967">
    <property type="entry name" value="DD_AK7"/>
    <property type="match status" value="1"/>
</dbReference>
<dbReference type="Pfam" id="PF05186">
    <property type="entry name" value="Dpy-30"/>
    <property type="match status" value="1"/>
</dbReference>
<accession>A0ABR2JTM0</accession>
<dbReference type="Gene3D" id="1.20.890.10">
    <property type="entry name" value="cAMP-dependent protein kinase regulatory subunit, dimerization-anchoring domain"/>
    <property type="match status" value="1"/>
</dbReference>
<feature type="region of interest" description="Disordered" evidence="5">
    <location>
        <begin position="111"/>
        <end position="144"/>
    </location>
</feature>
<proteinExistence type="predicted"/>
<dbReference type="InterPro" id="IPR007858">
    <property type="entry name" value="Dpy-30_motif"/>
</dbReference>
<gene>
    <name evidence="6" type="ORF">M9Y10_044783</name>
</gene>
<feature type="region of interest" description="Disordered" evidence="5">
    <location>
        <begin position="544"/>
        <end position="570"/>
    </location>
</feature>
<keyword evidence="1" id="KW-0808">Transferase</keyword>
<dbReference type="Gene3D" id="3.40.50.720">
    <property type="entry name" value="NAD(P)-binding Rossmann-like Domain"/>
    <property type="match status" value="1"/>
</dbReference>
<comment type="caution">
    <text evidence="6">The sequence shown here is derived from an EMBL/GenBank/DDBJ whole genome shotgun (WGS) entry which is preliminary data.</text>
</comment>
<name>A0ABR2JTM0_9EUKA</name>
<organism evidence="6 7">
    <name type="scientific">Tritrichomonas musculus</name>
    <dbReference type="NCBI Taxonomy" id="1915356"/>
    <lineage>
        <taxon>Eukaryota</taxon>
        <taxon>Metamonada</taxon>
        <taxon>Parabasalia</taxon>
        <taxon>Tritrichomonadida</taxon>
        <taxon>Tritrichomonadidae</taxon>
        <taxon>Tritrichomonas</taxon>
    </lineage>
</organism>
<dbReference type="Pfam" id="PF00406">
    <property type="entry name" value="ADK"/>
    <property type="match status" value="1"/>
</dbReference>
<keyword evidence="7" id="KW-1185">Reference proteome</keyword>
<reference evidence="6 7" key="1">
    <citation type="submission" date="2024-04" db="EMBL/GenBank/DDBJ databases">
        <title>Tritrichomonas musculus Genome.</title>
        <authorList>
            <person name="Alves-Ferreira E."/>
            <person name="Grigg M."/>
            <person name="Lorenzi H."/>
            <person name="Galac M."/>
        </authorList>
    </citation>
    <scope>NUCLEOTIDE SEQUENCE [LARGE SCALE GENOMIC DNA]</scope>
    <source>
        <strain evidence="6 7">EAF2021</strain>
    </source>
</reference>
<dbReference type="InterPro" id="IPR000850">
    <property type="entry name" value="Adenylat/UMP-CMP_kin"/>
</dbReference>
<protein>
    <recommendedName>
        <fullName evidence="8">Dpy-30 motif family protein</fullName>
    </recommendedName>
</protein>
<feature type="compositionally biased region" description="Acidic residues" evidence="5">
    <location>
        <begin position="112"/>
        <end position="144"/>
    </location>
</feature>
<sequence>MEEEEERQPSDYKVFVDNCDQYVGSAVSRFLAQKGFTVFGYGKSAPHKSITLVNSRKEGILSTEMSVFEQIEDTSAVAEALEIVNSNPLHHKISMVIFSPLLTWGARVIPKEEEEEKGEEPPENEENNEEEEVEDPEPEQPITEEEYLNRVPLEIVKEQYRLESRALQLNEENDRLRVFIFGVGLLYGLGDHILFPFFRELWEKKADCFPACKSHISCMHVENLGLVVKQLLEQPPEEGEEAHPPYYILSEPNCPTLRAIGKAFSKVLSDGKTCELTEEIPELHKLILTTELASESTFLADIDQEELHCAEGIVDCAPKVVDEFREKYHLEPLKVLVVGPPASGFIEVASRISERIGAPYIDPYQLVEEVKKETSEFGDEIRTMIEENENVVNDEIVCKVAHRRMHMRDCRNYGWVISGFSDNGERARQIFDVGEEEQPSPHFEHIPTHVIVLEAKDDELERKAAQTSNDAETFEKALKRYRNKNKGENNIFNFFDDRAIPSLICYAFEKGIDDMINEFLGPKRDFGRPPEEIEAERLEAERIEKEKKEKEEKQREEQLSEEQKKWDQGDGIHDLSVSRLEADDERKLAESAKVLENYLDKEVMQHVIAGLVEIGNTMPEDPIDALAAFLFAEHRKIKHGH</sequence>
<keyword evidence="2" id="KW-0547">Nucleotide-binding</keyword>
<dbReference type="Proteomes" id="UP001470230">
    <property type="component" value="Unassembled WGS sequence"/>
</dbReference>
<evidence type="ECO:0000256" key="5">
    <source>
        <dbReference type="SAM" id="MobiDB-lite"/>
    </source>
</evidence>
<dbReference type="InterPro" id="IPR027417">
    <property type="entry name" value="P-loop_NTPase"/>
</dbReference>
<evidence type="ECO:0000313" key="7">
    <source>
        <dbReference type="Proteomes" id="UP001470230"/>
    </source>
</evidence>
<evidence type="ECO:0000256" key="1">
    <source>
        <dbReference type="ARBA" id="ARBA00022679"/>
    </source>
</evidence>
<dbReference type="PANTHER" id="PTHR23359">
    <property type="entry name" value="NUCLEOTIDE KINASE"/>
    <property type="match status" value="1"/>
</dbReference>
<evidence type="ECO:0008006" key="8">
    <source>
        <dbReference type="Google" id="ProtNLM"/>
    </source>
</evidence>
<dbReference type="EMBL" id="JAPFFF010000009">
    <property type="protein sequence ID" value="KAK8882143.1"/>
    <property type="molecule type" value="Genomic_DNA"/>
</dbReference>
<dbReference type="SUPFAM" id="SSF52540">
    <property type="entry name" value="P-loop containing nucleoside triphosphate hydrolases"/>
    <property type="match status" value="1"/>
</dbReference>
<evidence type="ECO:0000256" key="2">
    <source>
        <dbReference type="ARBA" id="ARBA00022741"/>
    </source>
</evidence>
<evidence type="ECO:0000313" key="6">
    <source>
        <dbReference type="EMBL" id="KAK8882143.1"/>
    </source>
</evidence>
<dbReference type="Gene3D" id="3.40.50.300">
    <property type="entry name" value="P-loop containing nucleotide triphosphate hydrolases"/>
    <property type="match status" value="1"/>
</dbReference>
<keyword evidence="3" id="KW-0418">Kinase</keyword>
<evidence type="ECO:0000256" key="3">
    <source>
        <dbReference type="ARBA" id="ARBA00022777"/>
    </source>
</evidence>
<evidence type="ECO:0000256" key="4">
    <source>
        <dbReference type="SAM" id="Coils"/>
    </source>
</evidence>
<keyword evidence="4" id="KW-0175">Coiled coil</keyword>